<protein>
    <submittedName>
        <fullName evidence="1">Immunity protein 26</fullName>
    </submittedName>
</protein>
<evidence type="ECO:0000313" key="2">
    <source>
        <dbReference type="EMBL" id="SQB26947.1"/>
    </source>
</evidence>
<dbReference type="InterPro" id="IPR029278">
    <property type="entry name" value="Imm26"/>
</dbReference>
<dbReference type="STRING" id="445960.SAMN05421542_1087"/>
<dbReference type="RefSeq" id="WP_089734246.1">
    <property type="nucleotide sequence ID" value="NZ_FNEG01000001.1"/>
</dbReference>
<dbReference type="EMBL" id="FNEG01000001">
    <property type="protein sequence ID" value="SDI39776.1"/>
    <property type="molecule type" value="Genomic_DNA"/>
</dbReference>
<dbReference type="AlphaFoldDB" id="A0A2X2VJK1"/>
<proteinExistence type="predicted"/>
<dbReference type="EMBL" id="UAWB01000002">
    <property type="protein sequence ID" value="SQB26947.1"/>
    <property type="molecule type" value="Genomic_DNA"/>
</dbReference>
<organism evidence="2 4">
    <name type="scientific">Chryseobacterium jejuense</name>
    <dbReference type="NCBI Taxonomy" id="445960"/>
    <lineage>
        <taxon>Bacteria</taxon>
        <taxon>Pseudomonadati</taxon>
        <taxon>Bacteroidota</taxon>
        <taxon>Flavobacteriia</taxon>
        <taxon>Flavobacteriales</taxon>
        <taxon>Weeksellaceae</taxon>
        <taxon>Chryseobacterium group</taxon>
        <taxon>Chryseobacterium</taxon>
    </lineage>
</organism>
<keyword evidence="3" id="KW-1185">Reference proteome</keyword>
<reference evidence="2 4" key="2">
    <citation type="submission" date="2018-06" db="EMBL/GenBank/DDBJ databases">
        <authorList>
            <consortium name="Pathogen Informatics"/>
            <person name="Doyle S."/>
        </authorList>
    </citation>
    <scope>NUCLEOTIDE SEQUENCE [LARGE SCALE GENOMIC DNA]</scope>
    <source>
        <strain evidence="2 4">NCTC13492</strain>
    </source>
</reference>
<dbReference type="Proteomes" id="UP000199426">
    <property type="component" value="Unassembled WGS sequence"/>
</dbReference>
<evidence type="ECO:0000313" key="3">
    <source>
        <dbReference type="Proteomes" id="UP000199426"/>
    </source>
</evidence>
<accession>A0A2X2VJK1</accession>
<name>A0A2X2VJK1_CHRJE</name>
<reference evidence="1 3" key="1">
    <citation type="submission" date="2016-10" db="EMBL/GenBank/DDBJ databases">
        <authorList>
            <person name="Varghese N."/>
            <person name="Submissions S."/>
        </authorList>
    </citation>
    <scope>NUCLEOTIDE SEQUENCE [LARGE SCALE GENOMIC DNA]</scope>
    <source>
        <strain evidence="1 3">DSM 19299</strain>
    </source>
</reference>
<sequence>MSKKLKVGDIFYLKLKDQEKYVFGRVLFDVKKQYQKIVNVNNLPSDYFPYLKMFYSDCHLVEMYDGVYDNINDFDSSSKIIIPRVLTQPVDSKRNVLDWGIVSNQKVDYTQIEFPENLNLSNNVKFLDRGELSLRTKITGNEAESIGYKSNMCVPLTVANASLDFQGKRDLIPEDICRPSYLKDNDLYYNPELRAKIYTELNIDPDKSYYELSKEMGFDLERFY</sequence>
<gene>
    <name evidence="2" type="ORF">NCTC13492_00626</name>
    <name evidence="1" type="ORF">SAMN05421542_1087</name>
</gene>
<dbReference type="Proteomes" id="UP000251670">
    <property type="component" value="Unassembled WGS sequence"/>
</dbReference>
<dbReference type="OrthoDB" id="1063692at2"/>
<evidence type="ECO:0000313" key="4">
    <source>
        <dbReference type="Proteomes" id="UP000251670"/>
    </source>
</evidence>
<evidence type="ECO:0000313" key="1">
    <source>
        <dbReference type="EMBL" id="SDI39776.1"/>
    </source>
</evidence>
<dbReference type="Pfam" id="PF15428">
    <property type="entry name" value="Imm26"/>
    <property type="match status" value="1"/>
</dbReference>